<protein>
    <recommendedName>
        <fullName evidence="2">BZIP domain-containing protein</fullName>
    </recommendedName>
</protein>
<dbReference type="RefSeq" id="XP_065961516.1">
    <property type="nucleotide sequence ID" value="XM_066108331.1"/>
</dbReference>
<evidence type="ECO:0000313" key="4">
    <source>
        <dbReference type="Proteomes" id="UP000245464"/>
    </source>
</evidence>
<dbReference type="SUPFAM" id="SSF57959">
    <property type="entry name" value="Leucine zipper domain"/>
    <property type="match status" value="1"/>
</dbReference>
<dbReference type="GO" id="GO:0003700">
    <property type="term" value="F:DNA-binding transcription factor activity"/>
    <property type="evidence" value="ECO:0007669"/>
    <property type="project" value="InterPro"/>
</dbReference>
<name>A0A834VNE0_9PLEO</name>
<evidence type="ECO:0000259" key="2">
    <source>
        <dbReference type="PROSITE" id="PS00036"/>
    </source>
</evidence>
<dbReference type="GeneID" id="90957076"/>
<dbReference type="EMBL" id="NQIK02000006">
    <property type="protein sequence ID" value="KAF7569468.1"/>
    <property type="molecule type" value="Genomic_DNA"/>
</dbReference>
<reference evidence="3 4" key="1">
    <citation type="journal article" date="2018" name="BMC Genomics">
        <title>Comparative genomics of the wheat fungal pathogen Pyrenophora tritici-repentis reveals chromosomal variations and genome plasticity.</title>
        <authorList>
            <person name="Moolhuijzen P."/>
            <person name="See P.T."/>
            <person name="Hane J.K."/>
            <person name="Shi G."/>
            <person name="Liu Z."/>
            <person name="Oliver R.P."/>
            <person name="Moffat C.S."/>
        </authorList>
    </citation>
    <scope>NUCLEOTIDE SEQUENCE [LARGE SCALE GENOMIC DNA]</scope>
    <source>
        <strain evidence="3">M4</strain>
    </source>
</reference>
<dbReference type="KEGG" id="ptrr:90957076"/>
<evidence type="ECO:0000256" key="1">
    <source>
        <dbReference type="SAM" id="MobiDB-lite"/>
    </source>
</evidence>
<dbReference type="CDD" id="cd14686">
    <property type="entry name" value="bZIP"/>
    <property type="match status" value="1"/>
</dbReference>
<gene>
    <name evidence="3" type="ORF">PtrM4_118830</name>
</gene>
<dbReference type="Gene3D" id="1.20.5.170">
    <property type="match status" value="1"/>
</dbReference>
<feature type="compositionally biased region" description="Basic and acidic residues" evidence="1">
    <location>
        <begin position="16"/>
        <end position="30"/>
    </location>
</feature>
<dbReference type="PROSITE" id="PS00036">
    <property type="entry name" value="BZIP_BASIC"/>
    <property type="match status" value="1"/>
</dbReference>
<accession>A0A834VNE0</accession>
<organism evidence="3 4">
    <name type="scientific">Pyrenophora tritici-repentis</name>
    <dbReference type="NCBI Taxonomy" id="45151"/>
    <lineage>
        <taxon>Eukaryota</taxon>
        <taxon>Fungi</taxon>
        <taxon>Dikarya</taxon>
        <taxon>Ascomycota</taxon>
        <taxon>Pezizomycotina</taxon>
        <taxon>Dothideomycetes</taxon>
        <taxon>Pleosporomycetidae</taxon>
        <taxon>Pleosporales</taxon>
        <taxon>Pleosporineae</taxon>
        <taxon>Pleosporaceae</taxon>
        <taxon>Pyrenophora</taxon>
    </lineage>
</organism>
<feature type="region of interest" description="Disordered" evidence="1">
    <location>
        <begin position="1"/>
        <end position="30"/>
    </location>
</feature>
<feature type="domain" description="BZIP" evidence="2">
    <location>
        <begin position="11"/>
        <end position="25"/>
    </location>
</feature>
<evidence type="ECO:0000313" key="3">
    <source>
        <dbReference type="EMBL" id="KAF7569468.1"/>
    </source>
</evidence>
<dbReference type="Proteomes" id="UP000245464">
    <property type="component" value="Chromosome 6"/>
</dbReference>
<sequence length="188" mass="21270">MTLTSAQLAEKRKRNRESQQKSRRKIKDEIDTLQCQNRELKQDNLSLKERLQHALTAIEVLRKAQCPDEAVPVTPTDTYFRSPPASGNASAFPQYISHTQGFLSNSVQPSSVLQVDYNSSTECSLPRLTPLRDSFNIGSRPDIGSLYKSKIEPGNSWEYSPLRLSPDVNSTADTLFGEFEEFETQKTR</sequence>
<dbReference type="InterPro" id="IPR004827">
    <property type="entry name" value="bZIP"/>
</dbReference>
<comment type="caution">
    <text evidence="3">The sequence shown here is derived from an EMBL/GenBank/DDBJ whole genome shotgun (WGS) entry which is preliminary data.</text>
</comment>
<dbReference type="InterPro" id="IPR046347">
    <property type="entry name" value="bZIP_sf"/>
</dbReference>
<proteinExistence type="predicted"/>
<dbReference type="AlphaFoldDB" id="A0A834VNE0"/>